<keyword evidence="2 3" id="KW-0539">Nucleus</keyword>
<dbReference type="EMBL" id="CATQJA010001677">
    <property type="protein sequence ID" value="CAJ0568165.1"/>
    <property type="molecule type" value="Genomic_DNA"/>
</dbReference>
<dbReference type="CDD" id="cd00086">
    <property type="entry name" value="homeodomain"/>
    <property type="match status" value="1"/>
</dbReference>
<dbReference type="GO" id="GO:0003677">
    <property type="term" value="F:DNA binding"/>
    <property type="evidence" value="ECO:0007669"/>
    <property type="project" value="UniProtKB-UniRule"/>
</dbReference>
<dbReference type="SMART" id="SM00389">
    <property type="entry name" value="HOX"/>
    <property type="match status" value="1"/>
</dbReference>
<organism evidence="5 7">
    <name type="scientific">Mesorhabditis spiculigera</name>
    <dbReference type="NCBI Taxonomy" id="96644"/>
    <lineage>
        <taxon>Eukaryota</taxon>
        <taxon>Metazoa</taxon>
        <taxon>Ecdysozoa</taxon>
        <taxon>Nematoda</taxon>
        <taxon>Chromadorea</taxon>
        <taxon>Rhabditida</taxon>
        <taxon>Rhabditina</taxon>
        <taxon>Rhabditomorpha</taxon>
        <taxon>Rhabditoidea</taxon>
        <taxon>Rhabditidae</taxon>
        <taxon>Mesorhabditinae</taxon>
        <taxon>Mesorhabditis</taxon>
    </lineage>
</organism>
<dbReference type="Proteomes" id="UP001177023">
    <property type="component" value="Unassembled WGS sequence"/>
</dbReference>
<evidence type="ECO:0000313" key="6">
    <source>
        <dbReference type="EMBL" id="CAJ0573839.1"/>
    </source>
</evidence>
<name>A0AA36FUP9_9BILA</name>
<dbReference type="SUPFAM" id="SSF46689">
    <property type="entry name" value="Homeodomain-like"/>
    <property type="match status" value="1"/>
</dbReference>
<dbReference type="Gene3D" id="1.10.10.60">
    <property type="entry name" value="Homeodomain-like"/>
    <property type="match status" value="1"/>
</dbReference>
<dbReference type="EMBL" id="CATQJA010002624">
    <property type="protein sequence ID" value="CAJ0573839.1"/>
    <property type="molecule type" value="Genomic_DNA"/>
</dbReference>
<evidence type="ECO:0000256" key="1">
    <source>
        <dbReference type="ARBA" id="ARBA00004123"/>
    </source>
</evidence>
<keyword evidence="7" id="KW-1185">Reference proteome</keyword>
<dbReference type="AlphaFoldDB" id="A0AA36FUP9"/>
<dbReference type="Pfam" id="PF00046">
    <property type="entry name" value="Homeodomain"/>
    <property type="match status" value="1"/>
</dbReference>
<dbReference type="GO" id="GO:0005634">
    <property type="term" value="C:nucleus"/>
    <property type="evidence" value="ECO:0007669"/>
    <property type="project" value="UniProtKB-SubCell"/>
</dbReference>
<evidence type="ECO:0000313" key="7">
    <source>
        <dbReference type="Proteomes" id="UP001177023"/>
    </source>
</evidence>
<dbReference type="InterPro" id="IPR050848">
    <property type="entry name" value="Homeobox_TF"/>
</dbReference>
<evidence type="ECO:0000256" key="3">
    <source>
        <dbReference type="RuleBase" id="RU000682"/>
    </source>
</evidence>
<comment type="subcellular location">
    <subcellularLocation>
        <location evidence="1 2 3">Nucleus</location>
    </subcellularLocation>
</comment>
<keyword evidence="2 3" id="KW-0371">Homeobox</keyword>
<feature type="DNA-binding region" description="Homeobox" evidence="2">
    <location>
        <begin position="3"/>
        <end position="58"/>
    </location>
</feature>
<reference evidence="5" key="1">
    <citation type="submission" date="2023-06" db="EMBL/GenBank/DDBJ databases">
        <authorList>
            <person name="Delattre M."/>
        </authorList>
    </citation>
    <scope>NUCLEOTIDE SEQUENCE</scope>
    <source>
        <strain evidence="5">AF72</strain>
    </source>
</reference>
<evidence type="ECO:0000259" key="4">
    <source>
        <dbReference type="PROSITE" id="PS50071"/>
    </source>
</evidence>
<protein>
    <recommendedName>
        <fullName evidence="4">Homeobox domain-containing protein</fullName>
    </recommendedName>
</protein>
<accession>A0AA36FUP9</accession>
<proteinExistence type="predicted"/>
<evidence type="ECO:0000313" key="5">
    <source>
        <dbReference type="EMBL" id="CAJ0568165.1"/>
    </source>
</evidence>
<dbReference type="PANTHER" id="PTHR24333:SF8">
    <property type="entry name" value="HOMEOBOX PROTEIN CEH-62"/>
    <property type="match status" value="1"/>
</dbReference>
<dbReference type="PROSITE" id="PS50071">
    <property type="entry name" value="HOMEOBOX_2"/>
    <property type="match status" value="1"/>
</dbReference>
<keyword evidence="2 3" id="KW-0238">DNA-binding</keyword>
<feature type="non-terminal residue" evidence="5">
    <location>
        <position position="1"/>
    </location>
</feature>
<sequence>MTRHSFTRRQRDYLEARFHDDPYASPARRREIAAKFDVAETRIKLWFQNRRQRDKLGRATSKPEQAAK</sequence>
<gene>
    <name evidence="6" type="ORF">MSPICULIGERA_LOCUS12185</name>
    <name evidence="5" type="ORF">MSPICULIGERA_LOCUS6691</name>
</gene>
<evidence type="ECO:0000256" key="2">
    <source>
        <dbReference type="PROSITE-ProRule" id="PRU00108"/>
    </source>
</evidence>
<dbReference type="InterPro" id="IPR001356">
    <property type="entry name" value="HD"/>
</dbReference>
<feature type="domain" description="Homeobox" evidence="4">
    <location>
        <begin position="1"/>
        <end position="57"/>
    </location>
</feature>
<dbReference type="InterPro" id="IPR009057">
    <property type="entry name" value="Homeodomain-like_sf"/>
</dbReference>
<dbReference type="PANTHER" id="PTHR24333">
    <property type="entry name" value="HOMEO BOX HB9 LIKE A-RELATED"/>
    <property type="match status" value="1"/>
</dbReference>
<comment type="caution">
    <text evidence="5">The sequence shown here is derived from an EMBL/GenBank/DDBJ whole genome shotgun (WGS) entry which is preliminary data.</text>
</comment>